<feature type="compositionally biased region" description="Polar residues" evidence="1">
    <location>
        <begin position="188"/>
        <end position="203"/>
    </location>
</feature>
<dbReference type="AlphaFoldDB" id="A0A645FP67"/>
<protein>
    <submittedName>
        <fullName evidence="2">Uncharacterized protein</fullName>
    </submittedName>
</protein>
<gene>
    <name evidence="2" type="ORF">SDC9_161350</name>
</gene>
<proteinExistence type="predicted"/>
<evidence type="ECO:0000256" key="1">
    <source>
        <dbReference type="SAM" id="MobiDB-lite"/>
    </source>
</evidence>
<name>A0A645FP67_9ZZZZ</name>
<reference evidence="2" key="1">
    <citation type="submission" date="2019-08" db="EMBL/GenBank/DDBJ databases">
        <authorList>
            <person name="Kucharzyk K."/>
            <person name="Murdoch R.W."/>
            <person name="Higgins S."/>
            <person name="Loffler F."/>
        </authorList>
    </citation>
    <scope>NUCLEOTIDE SEQUENCE</scope>
</reference>
<feature type="region of interest" description="Disordered" evidence="1">
    <location>
        <begin position="186"/>
        <end position="242"/>
    </location>
</feature>
<sequence length="242" mass="27544">MNGAERKLGRILDQARRKHVVIRAGSTAAGLGQLAQCVERMANAHRPAGGDLDPARLDRDPVFFVRERGRLRSGDGGNRRGTIPEAPAKPIGGGDQPGRRRYRFEHYRKTVRNDAPGISELNAARRRNQARQQHFFHIFVHGFFPFRHTLNIYRRNAMSNRDIATILRILSLRSYQQQLRCRSVRTLAGTSGRRTAQTSARQSGTHRRPTMNPAYPPQARRTPRNRLSRSPRSACQRHSKNC</sequence>
<accession>A0A645FP67</accession>
<evidence type="ECO:0000313" key="2">
    <source>
        <dbReference type="EMBL" id="MPN14024.1"/>
    </source>
</evidence>
<dbReference type="EMBL" id="VSSQ01060610">
    <property type="protein sequence ID" value="MPN14024.1"/>
    <property type="molecule type" value="Genomic_DNA"/>
</dbReference>
<comment type="caution">
    <text evidence="2">The sequence shown here is derived from an EMBL/GenBank/DDBJ whole genome shotgun (WGS) entry which is preliminary data.</text>
</comment>
<organism evidence="2">
    <name type="scientific">bioreactor metagenome</name>
    <dbReference type="NCBI Taxonomy" id="1076179"/>
    <lineage>
        <taxon>unclassified sequences</taxon>
        <taxon>metagenomes</taxon>
        <taxon>ecological metagenomes</taxon>
    </lineage>
</organism>
<feature type="region of interest" description="Disordered" evidence="1">
    <location>
        <begin position="71"/>
        <end position="99"/>
    </location>
</feature>
<feature type="compositionally biased region" description="Basic residues" evidence="1">
    <location>
        <begin position="221"/>
        <end position="242"/>
    </location>
</feature>